<evidence type="ECO:0000256" key="5">
    <source>
        <dbReference type="ARBA" id="ARBA00022692"/>
    </source>
</evidence>
<evidence type="ECO:0000256" key="6">
    <source>
        <dbReference type="ARBA" id="ARBA00022989"/>
    </source>
</evidence>
<reference evidence="10 11" key="1">
    <citation type="submission" date="2019-09" db="EMBL/GenBank/DDBJ databases">
        <title>Isolation and complete genome sequencing of Methylocystis species.</title>
        <authorList>
            <person name="Rumah B.L."/>
            <person name="Stead C.E."/>
            <person name="Stevens B.C."/>
            <person name="Minton N.P."/>
            <person name="Grosse-Honebrink A."/>
            <person name="Zhang Y."/>
        </authorList>
    </citation>
    <scope>NUCLEOTIDE SEQUENCE [LARGE SCALE GENOMIC DNA]</scope>
    <source>
        <strain evidence="10 11">BRCS2</strain>
    </source>
</reference>
<accession>A0A6B8M0W5</accession>
<feature type="transmembrane region" description="Helical" evidence="9">
    <location>
        <begin position="121"/>
        <end position="142"/>
    </location>
</feature>
<evidence type="ECO:0000256" key="3">
    <source>
        <dbReference type="ARBA" id="ARBA00022475"/>
    </source>
</evidence>
<dbReference type="PANTHER" id="PTHR30574">
    <property type="entry name" value="INNER MEMBRANE PROTEIN YEDE"/>
    <property type="match status" value="1"/>
</dbReference>
<dbReference type="InterPro" id="IPR007272">
    <property type="entry name" value="Sulf_transp_TsuA/YedE"/>
</dbReference>
<dbReference type="Proteomes" id="UP000422569">
    <property type="component" value="Chromosome"/>
</dbReference>
<evidence type="ECO:0000256" key="9">
    <source>
        <dbReference type="SAM" id="Phobius"/>
    </source>
</evidence>
<evidence type="ECO:0000256" key="1">
    <source>
        <dbReference type="ARBA" id="ARBA00004429"/>
    </source>
</evidence>
<dbReference type="AlphaFoldDB" id="A0A6B8M0W5"/>
<keyword evidence="4" id="KW-0997">Cell inner membrane</keyword>
<dbReference type="PANTHER" id="PTHR30574:SF1">
    <property type="entry name" value="SULPHUR TRANSPORT DOMAIN-CONTAINING PROTEIN"/>
    <property type="match status" value="1"/>
</dbReference>
<keyword evidence="6 9" id="KW-1133">Transmembrane helix</keyword>
<protein>
    <submittedName>
        <fullName evidence="10">YeeE/YedE family protein</fullName>
    </submittedName>
</protein>
<feature type="transmembrane region" description="Helical" evidence="9">
    <location>
        <begin position="82"/>
        <end position="100"/>
    </location>
</feature>
<name>A0A6B8M0W5_9HYPH</name>
<evidence type="ECO:0000256" key="7">
    <source>
        <dbReference type="ARBA" id="ARBA00023136"/>
    </source>
</evidence>
<dbReference type="GO" id="GO:0005886">
    <property type="term" value="C:plasma membrane"/>
    <property type="evidence" value="ECO:0007669"/>
    <property type="project" value="UniProtKB-SubCell"/>
</dbReference>
<evidence type="ECO:0000256" key="4">
    <source>
        <dbReference type="ARBA" id="ARBA00022519"/>
    </source>
</evidence>
<sequence length="143" mass="14431">MQIDWAHFSPLAGLAGGAMIGLSAGSTILLIGRVAGISGVLAGLVPPRRKDADWRVAFLLGLFAAPAVIGVFRAPAPPVFDIGFGTIALAGLLVGFGSRLGAGCTSGHGVCGLSRLSLRSLAATLAFMASAMATVFLVRHVFG</sequence>
<keyword evidence="2" id="KW-0813">Transport</keyword>
<keyword evidence="3" id="KW-1003">Cell membrane</keyword>
<keyword evidence="5 9" id="KW-0812">Transmembrane</keyword>
<dbReference type="Pfam" id="PF04143">
    <property type="entry name" value="Sulf_transp"/>
    <property type="match status" value="1"/>
</dbReference>
<organism evidence="10 11">
    <name type="scientific">Methylocystis parvus</name>
    <dbReference type="NCBI Taxonomy" id="134"/>
    <lineage>
        <taxon>Bacteria</taxon>
        <taxon>Pseudomonadati</taxon>
        <taxon>Pseudomonadota</taxon>
        <taxon>Alphaproteobacteria</taxon>
        <taxon>Hyphomicrobiales</taxon>
        <taxon>Methylocystaceae</taxon>
        <taxon>Methylocystis</taxon>
    </lineage>
</organism>
<comment type="subcellular location">
    <subcellularLocation>
        <location evidence="1">Cell inner membrane</location>
        <topology evidence="1">Multi-pass membrane protein</topology>
    </subcellularLocation>
</comment>
<dbReference type="KEGG" id="mpar:F7D14_08030"/>
<evidence type="ECO:0000256" key="2">
    <source>
        <dbReference type="ARBA" id="ARBA00022448"/>
    </source>
</evidence>
<dbReference type="RefSeq" id="WP_016920832.1">
    <property type="nucleotide sequence ID" value="NZ_CP044331.1"/>
</dbReference>
<comment type="similarity">
    <text evidence="8">Belongs to the TsuA/YedE (TC 9.B.102) family.</text>
</comment>
<keyword evidence="7 9" id="KW-0472">Membrane</keyword>
<feature type="transmembrane region" description="Helical" evidence="9">
    <location>
        <begin position="20"/>
        <end position="44"/>
    </location>
</feature>
<dbReference type="EMBL" id="CP044331">
    <property type="protein sequence ID" value="QGM97424.1"/>
    <property type="molecule type" value="Genomic_DNA"/>
</dbReference>
<keyword evidence="11" id="KW-1185">Reference proteome</keyword>
<evidence type="ECO:0000256" key="8">
    <source>
        <dbReference type="ARBA" id="ARBA00035655"/>
    </source>
</evidence>
<feature type="transmembrane region" description="Helical" evidence="9">
    <location>
        <begin position="56"/>
        <end position="76"/>
    </location>
</feature>
<evidence type="ECO:0000313" key="11">
    <source>
        <dbReference type="Proteomes" id="UP000422569"/>
    </source>
</evidence>
<proteinExistence type="inferred from homology"/>
<gene>
    <name evidence="10" type="ORF">F7D14_08030</name>
</gene>
<evidence type="ECO:0000313" key="10">
    <source>
        <dbReference type="EMBL" id="QGM97424.1"/>
    </source>
</evidence>